<dbReference type="Proteomes" id="UP000199550">
    <property type="component" value="Unassembled WGS sequence"/>
</dbReference>
<feature type="region of interest" description="Disordered" evidence="1">
    <location>
        <begin position="1"/>
        <end position="53"/>
    </location>
</feature>
<protein>
    <submittedName>
        <fullName evidence="2">Uncharacterized protein</fullName>
    </submittedName>
</protein>
<feature type="compositionally biased region" description="Basic and acidic residues" evidence="1">
    <location>
        <begin position="13"/>
        <end position="29"/>
    </location>
</feature>
<proteinExistence type="predicted"/>
<reference evidence="2 3" key="1">
    <citation type="submission" date="2016-10" db="EMBL/GenBank/DDBJ databases">
        <authorList>
            <person name="de Groot N.N."/>
        </authorList>
    </citation>
    <scope>NUCLEOTIDE SEQUENCE [LARGE SCALE GENOMIC DNA]</scope>
    <source>
        <strain evidence="2 3">DSM 16199</strain>
    </source>
</reference>
<feature type="compositionally biased region" description="Polar residues" evidence="1">
    <location>
        <begin position="1"/>
        <end position="12"/>
    </location>
</feature>
<evidence type="ECO:0000313" key="2">
    <source>
        <dbReference type="EMBL" id="SFK71541.1"/>
    </source>
</evidence>
<name>A0A1I4BUD6_9RHOB</name>
<sequence>MGCALASQQAQRNEADCTQHDGVRNDRHALPGRRPKGRSCQARGLFESDAPKHRLPAFDDSAAYRGQTINNSGMLTTTTIASTSSPRRQ</sequence>
<evidence type="ECO:0000313" key="3">
    <source>
        <dbReference type="Proteomes" id="UP000199550"/>
    </source>
</evidence>
<organism evidence="2 3">
    <name type="scientific">Loktanella salsilacus</name>
    <dbReference type="NCBI Taxonomy" id="195913"/>
    <lineage>
        <taxon>Bacteria</taxon>
        <taxon>Pseudomonadati</taxon>
        <taxon>Pseudomonadota</taxon>
        <taxon>Alphaproteobacteria</taxon>
        <taxon>Rhodobacterales</taxon>
        <taxon>Roseobacteraceae</taxon>
        <taxon>Loktanella</taxon>
    </lineage>
</organism>
<gene>
    <name evidence="2" type="ORF">SAMN04488004_101133</name>
</gene>
<evidence type="ECO:0000256" key="1">
    <source>
        <dbReference type="SAM" id="MobiDB-lite"/>
    </source>
</evidence>
<dbReference type="AlphaFoldDB" id="A0A1I4BUD6"/>
<dbReference type="EMBL" id="FOTF01000001">
    <property type="protein sequence ID" value="SFK71541.1"/>
    <property type="molecule type" value="Genomic_DNA"/>
</dbReference>
<keyword evidence="3" id="KW-1185">Reference proteome</keyword>
<accession>A0A1I4BUD6</accession>